<feature type="transmembrane region" description="Helical" evidence="1">
    <location>
        <begin position="175"/>
        <end position="199"/>
    </location>
</feature>
<evidence type="ECO:0000256" key="1">
    <source>
        <dbReference type="SAM" id="Phobius"/>
    </source>
</evidence>
<gene>
    <name evidence="2" type="ORF">TKK_011102</name>
</gene>
<keyword evidence="1" id="KW-0472">Membrane</keyword>
<comment type="caution">
    <text evidence="2">The sequence shown here is derived from an EMBL/GenBank/DDBJ whole genome shotgun (WGS) entry which is preliminary data.</text>
</comment>
<keyword evidence="3" id="KW-1185">Reference proteome</keyword>
<dbReference type="EMBL" id="JBJJXI010000088">
    <property type="protein sequence ID" value="KAL3394841.1"/>
    <property type="molecule type" value="Genomic_DNA"/>
</dbReference>
<proteinExistence type="predicted"/>
<keyword evidence="1" id="KW-0812">Transmembrane</keyword>
<keyword evidence="1" id="KW-1133">Transmembrane helix</keyword>
<evidence type="ECO:0000313" key="2">
    <source>
        <dbReference type="EMBL" id="KAL3394841.1"/>
    </source>
</evidence>
<feature type="transmembrane region" description="Helical" evidence="1">
    <location>
        <begin position="32"/>
        <end position="53"/>
    </location>
</feature>
<evidence type="ECO:0000313" key="3">
    <source>
        <dbReference type="Proteomes" id="UP001627154"/>
    </source>
</evidence>
<accession>A0ABD2WQW8</accession>
<name>A0ABD2WQW8_9HYME</name>
<dbReference type="AlphaFoldDB" id="A0ABD2WQW8"/>
<protein>
    <submittedName>
        <fullName evidence="2">Uncharacterized protein</fullName>
    </submittedName>
</protein>
<reference evidence="2 3" key="1">
    <citation type="journal article" date="2024" name="bioRxiv">
        <title>A reference genome for Trichogramma kaykai: A tiny desert-dwelling parasitoid wasp with competing sex-ratio distorters.</title>
        <authorList>
            <person name="Culotta J."/>
            <person name="Lindsey A.R."/>
        </authorList>
    </citation>
    <scope>NUCLEOTIDE SEQUENCE [LARGE SCALE GENOMIC DNA]</scope>
    <source>
        <strain evidence="2 3">KSX58</strain>
    </source>
</reference>
<sequence length="229" mass="26863">MEMENFKILEEFEEVVELDPSKVFIFWKRSLILLYSVCTVTSYAVAGLFRILWRDFCQNHCLMWARVHADKKLALAYWTANETSNRTGTKSSWSADPMIFKVTHNYGHPKFDQYCDLFLFSGLLSCATSIILLYFVATCGKRRPCSALRTFVEGSYRGTFDVCIMYRMIQISTSLMLCFWISSSLILILRMLFAADFILMKIRVYEVPKTKRHSIVKEVYKKKRQSSYR</sequence>
<feature type="transmembrane region" description="Helical" evidence="1">
    <location>
        <begin position="117"/>
        <end position="137"/>
    </location>
</feature>
<organism evidence="2 3">
    <name type="scientific">Trichogramma kaykai</name>
    <dbReference type="NCBI Taxonomy" id="54128"/>
    <lineage>
        <taxon>Eukaryota</taxon>
        <taxon>Metazoa</taxon>
        <taxon>Ecdysozoa</taxon>
        <taxon>Arthropoda</taxon>
        <taxon>Hexapoda</taxon>
        <taxon>Insecta</taxon>
        <taxon>Pterygota</taxon>
        <taxon>Neoptera</taxon>
        <taxon>Endopterygota</taxon>
        <taxon>Hymenoptera</taxon>
        <taxon>Apocrita</taxon>
        <taxon>Proctotrupomorpha</taxon>
        <taxon>Chalcidoidea</taxon>
        <taxon>Trichogrammatidae</taxon>
        <taxon>Trichogramma</taxon>
    </lineage>
</organism>
<dbReference type="Proteomes" id="UP001627154">
    <property type="component" value="Unassembled WGS sequence"/>
</dbReference>